<comment type="caution">
    <text evidence="2">The sequence shown here is derived from an EMBL/GenBank/DDBJ whole genome shotgun (WGS) entry which is preliminary data.</text>
</comment>
<evidence type="ECO:0000313" key="2">
    <source>
        <dbReference type="EMBL" id="GBF09054.1"/>
    </source>
</evidence>
<accession>A0A401H9I0</accession>
<gene>
    <name evidence="2" type="ORF">apy_07790</name>
</gene>
<protein>
    <submittedName>
        <fullName evidence="2">Uncharacterized protein</fullName>
    </submittedName>
</protein>
<keyword evidence="1" id="KW-0812">Transmembrane</keyword>
<sequence length="788" mass="88541">MVRRLTRRKHRGGTRVRRGQAEVIGGLIIITILLVFLIPLALQTIGDVVRIGSEAKQAETRIDIRLKEELTIRGTTQDEMGDLWPSVWIENTGTVPVTLRYIYIIDKITGEPVAVLDMANARSDSNNLIQEMILNPDEKLTGPEPPAGEYITLSPGDRLLIVFNATHPLMEDPTKLRIRVLSEEGVLHPKGSGAGGQGDLVPPSEGAEEFQPWKGALSPYAGFKLLGGNEIETNGELTAYQPLIEITEPVEVNFSRTFIYDDPDHPGLYRIYLEPDEFFQIRTNYGRCSVPSGSDVNFLGFIGTYHFYTDSDGNNIVYIYGYATDIVVNGVSCFGEKGLKTIDIEGTWEISDFDVNNVDELVLYSYKNGPNYVPKNVDADRDGDSYEDALMWSYVISRDISGQDFITITLKINYYWTRVFIGESIEPARALRLFAVVTWEYDEITKDWHLRHFRDVTYVNEKPRQFKFTTVFPIDRSKTYRVGIIFYDQYRELGDDDVGNVSWIDFTYGLEYIIVEYGKYNPLFSTTPPIYIVAIPDPAKINNIGEDEYAILEGLTLEEAKVEAQKKLLDLVKSELEFAGLVDYTIVDTASKLCDLLFTLPPGDPAATQPRDAIVFWLQGDVSISDVSDGCADDQFLLDSVKNNSWIFVQVSGEPLWGNLAFFDGPGFNMNYFDTPDVAGLTEAGQNARARFKAFNITFEAEFAYLIEVYPESCIVPQGTFYENNNYSFTRYGTLAFWAGCEQNTGVFIVNPADIDWALDGGGLKPVSAAEIVVYSALQTYMDVMPGW</sequence>
<reference evidence="2 3" key="1">
    <citation type="submission" date="2017-02" db="EMBL/GenBank/DDBJ databases">
        <title>isolation and characterization of a novel temperate virus Aeropyrum globular virus 1 infecting hyperthermophilic archaeon Aeropyrum.</title>
        <authorList>
            <person name="Yumiya M."/>
            <person name="Yoshida T."/>
            <person name="Sako Y."/>
        </authorList>
    </citation>
    <scope>NUCLEOTIDE SEQUENCE [LARGE SCALE GENOMIC DNA]</scope>
    <source>
        <strain evidence="2 3">YK1-12-2013</strain>
    </source>
</reference>
<keyword evidence="1" id="KW-1133">Transmembrane helix</keyword>
<dbReference type="AlphaFoldDB" id="A0A401H9I0"/>
<name>A0A401H9I0_AERPX</name>
<dbReference type="Proteomes" id="UP000291213">
    <property type="component" value="Unassembled WGS sequence"/>
</dbReference>
<proteinExistence type="predicted"/>
<evidence type="ECO:0000256" key="1">
    <source>
        <dbReference type="SAM" id="Phobius"/>
    </source>
</evidence>
<keyword evidence="1" id="KW-0472">Membrane</keyword>
<feature type="transmembrane region" description="Helical" evidence="1">
    <location>
        <begin position="21"/>
        <end position="42"/>
    </location>
</feature>
<dbReference type="EMBL" id="BDMD01000040">
    <property type="protein sequence ID" value="GBF09054.1"/>
    <property type="molecule type" value="Genomic_DNA"/>
</dbReference>
<organism evidence="2 3">
    <name type="scientific">Aeropyrum pernix</name>
    <dbReference type="NCBI Taxonomy" id="56636"/>
    <lineage>
        <taxon>Archaea</taxon>
        <taxon>Thermoproteota</taxon>
        <taxon>Thermoprotei</taxon>
        <taxon>Desulfurococcales</taxon>
        <taxon>Desulfurococcaceae</taxon>
        <taxon>Aeropyrum</taxon>
    </lineage>
</organism>
<evidence type="ECO:0000313" key="3">
    <source>
        <dbReference type="Proteomes" id="UP000291213"/>
    </source>
</evidence>